<dbReference type="FunCoup" id="T1I8D3">
    <property type="interactions" value="1404"/>
</dbReference>
<dbReference type="Proteomes" id="UP000015103">
    <property type="component" value="Unassembled WGS sequence"/>
</dbReference>
<dbReference type="EMBL" id="ACPB03001101">
    <property type="status" value="NOT_ANNOTATED_CDS"/>
    <property type="molecule type" value="Genomic_DNA"/>
</dbReference>
<protein>
    <submittedName>
        <fullName evidence="2">WD_REPEATS_REGION domain-containing protein</fullName>
    </submittedName>
</protein>
<sequence length="495" mass="55498">MCTLSIFPVFPSDGQIPLCEVDGRVQYSTPDFMNLHLFTMSVSDHPKVVLNKDVLHHSTLRVFAGQVFLPGSDSLVHRIQDAWYENGAGQVLQVLSEREDLLVLVKVVAKYLLSAYTFFEKTIEYVSSSRHVDLSLEDSDKFNEPVVCMNWHPECSKLALATRDDTVTLFCASTSINPILKAKSQRKITCVAWRPLTSGELAVGCSEGVYVWNMDPTTFVTRPAFSSAIHLPFSYVTNLAWSPQGDILIICNSQTPWMLAWEIDTKRSVVLKKVGGGGVSFLSWSHDGSKLLAATNTKLLRVWDTSKWTCENWWTAGGSVNCACWSQNGATLLFTTNTEPYIYSLPSFSAVFTDKSKRPSAYMVADLTRVQLPSGYLVGGEVKGMAWDRSNRRLALIFKDSPLIAVFYTCLRPKLQIYPGFFIKGLVDEMPSFICFQNNFTDGANLTICWSNGRVQYFPMIFRDAQVTVRANTTNFSTSVNSLNDYSYYYTNSPS</sequence>
<dbReference type="InterPro" id="IPR057403">
    <property type="entry name" value="Beta-prop_Aladin"/>
</dbReference>
<dbReference type="GO" id="GO:0006913">
    <property type="term" value="P:nucleocytoplasmic transport"/>
    <property type="evidence" value="ECO:0007669"/>
    <property type="project" value="TreeGrafter"/>
</dbReference>
<feature type="domain" description="Aladin seven-bladed propeller" evidence="1">
    <location>
        <begin position="144"/>
        <end position="461"/>
    </location>
</feature>
<accession>T1I8D3</accession>
<dbReference type="eggNOG" id="KOG2139">
    <property type="taxonomic scope" value="Eukaryota"/>
</dbReference>
<dbReference type="VEuPathDB" id="VectorBase:RPRC012555"/>
<dbReference type="PANTHER" id="PTHR14494">
    <property type="entry name" value="ALADIN/ADRACALIN/AAAS"/>
    <property type="match status" value="1"/>
</dbReference>
<name>T1I8D3_RHOPR</name>
<dbReference type="Gene3D" id="2.130.10.10">
    <property type="entry name" value="YVTN repeat-like/Quinoprotein amine dehydrogenase"/>
    <property type="match status" value="1"/>
</dbReference>
<dbReference type="InterPro" id="IPR001680">
    <property type="entry name" value="WD40_rpt"/>
</dbReference>
<dbReference type="SMART" id="SM00320">
    <property type="entry name" value="WD40"/>
    <property type="match status" value="4"/>
</dbReference>
<organism evidence="2 3">
    <name type="scientific">Rhodnius prolixus</name>
    <name type="common">Triatomid bug</name>
    <dbReference type="NCBI Taxonomy" id="13249"/>
    <lineage>
        <taxon>Eukaryota</taxon>
        <taxon>Metazoa</taxon>
        <taxon>Ecdysozoa</taxon>
        <taxon>Arthropoda</taxon>
        <taxon>Hexapoda</taxon>
        <taxon>Insecta</taxon>
        <taxon>Pterygota</taxon>
        <taxon>Neoptera</taxon>
        <taxon>Paraneoptera</taxon>
        <taxon>Hemiptera</taxon>
        <taxon>Heteroptera</taxon>
        <taxon>Panheteroptera</taxon>
        <taxon>Cimicomorpha</taxon>
        <taxon>Reduviidae</taxon>
        <taxon>Triatominae</taxon>
        <taxon>Rhodnius</taxon>
    </lineage>
</organism>
<dbReference type="OMA" id="FQPLYKD"/>
<dbReference type="EnsemblMetazoa" id="RPRC012555-RA">
    <property type="protein sequence ID" value="RPRC012555-PA"/>
    <property type="gene ID" value="RPRC012555"/>
</dbReference>
<keyword evidence="3" id="KW-1185">Reference proteome</keyword>
<dbReference type="SUPFAM" id="SSF50978">
    <property type="entry name" value="WD40 repeat-like"/>
    <property type="match status" value="1"/>
</dbReference>
<dbReference type="STRING" id="13249.T1I8D3"/>
<dbReference type="InterPro" id="IPR015943">
    <property type="entry name" value="WD40/YVTN_repeat-like_dom_sf"/>
</dbReference>
<dbReference type="InParanoid" id="T1I8D3"/>
<dbReference type="InterPro" id="IPR045139">
    <property type="entry name" value="Aladin"/>
</dbReference>
<dbReference type="InterPro" id="IPR036322">
    <property type="entry name" value="WD40_repeat_dom_sf"/>
</dbReference>
<evidence type="ECO:0000313" key="2">
    <source>
        <dbReference type="EnsemblMetazoa" id="RPRC012555-PA"/>
    </source>
</evidence>
<evidence type="ECO:0000313" key="3">
    <source>
        <dbReference type="Proteomes" id="UP000015103"/>
    </source>
</evidence>
<dbReference type="GeneID" id="141456246"/>
<evidence type="ECO:0000259" key="1">
    <source>
        <dbReference type="Pfam" id="PF25460"/>
    </source>
</evidence>
<dbReference type="PANTHER" id="PTHR14494:SF0">
    <property type="entry name" value="ALADIN"/>
    <property type="match status" value="1"/>
</dbReference>
<dbReference type="Pfam" id="PF25460">
    <property type="entry name" value="Beta-prop_Aladin"/>
    <property type="match status" value="1"/>
</dbReference>
<dbReference type="AlphaFoldDB" id="T1I8D3"/>
<dbReference type="HOGENOM" id="CLU_027691_0_1_1"/>
<dbReference type="GO" id="GO:0005643">
    <property type="term" value="C:nuclear pore"/>
    <property type="evidence" value="ECO:0007669"/>
    <property type="project" value="TreeGrafter"/>
</dbReference>
<proteinExistence type="predicted"/>
<reference evidence="2" key="1">
    <citation type="submission" date="2015-05" db="UniProtKB">
        <authorList>
            <consortium name="EnsemblMetazoa"/>
        </authorList>
    </citation>
    <scope>IDENTIFICATION</scope>
</reference>
<dbReference type="RefSeq" id="XP_073988136.1">
    <property type="nucleotide sequence ID" value="XM_074132035.1"/>
</dbReference>